<evidence type="ECO:0000256" key="8">
    <source>
        <dbReference type="SAM" id="Phobius"/>
    </source>
</evidence>
<evidence type="ECO:0000313" key="10">
    <source>
        <dbReference type="Proteomes" id="UP000826195"/>
    </source>
</evidence>
<evidence type="ECO:0000256" key="2">
    <source>
        <dbReference type="ARBA" id="ARBA00004687"/>
    </source>
</evidence>
<sequence length="230" mass="26512">MLNQRLLLYYCLFTCIYFPSILILLKFNDTLYNVGKYKFIPILIILMFAELMKLLFSSFYNSRYCFDRIDAKLLPSKSKKSWSKFFKDTIKFIIIAVTLFIVYYAAIVLFGAPLTTHHEETSMLALILTALTFVPPSLQLGVDNALCLLTGAQVPSNNIIAQAMYRNIQCTLVGTWCGAIVIPLDWDRPWQEWPIPCVIGAFVGYIVAHCIHLFKLLPNFKFFKSKKLHR</sequence>
<accession>A0AAV7J585</accession>
<keyword evidence="3" id="KW-0337">GPI-anchor biosynthesis</keyword>
<dbReference type="GO" id="GO:0006506">
    <property type="term" value="P:GPI anchor biosynthetic process"/>
    <property type="evidence" value="ECO:0007669"/>
    <property type="project" value="UniProtKB-KW"/>
</dbReference>
<evidence type="ECO:0000256" key="1">
    <source>
        <dbReference type="ARBA" id="ARBA00004477"/>
    </source>
</evidence>
<name>A0AAV7J585_COTGL</name>
<comment type="subcellular location">
    <subcellularLocation>
        <location evidence="1">Endoplasmic reticulum membrane</location>
        <topology evidence="1">Multi-pass membrane protein</topology>
    </subcellularLocation>
</comment>
<keyword evidence="6 8" id="KW-1133">Transmembrane helix</keyword>
<evidence type="ECO:0000256" key="7">
    <source>
        <dbReference type="ARBA" id="ARBA00023136"/>
    </source>
</evidence>
<evidence type="ECO:0000256" key="3">
    <source>
        <dbReference type="ARBA" id="ARBA00022502"/>
    </source>
</evidence>
<feature type="transmembrane region" description="Helical" evidence="8">
    <location>
        <begin position="6"/>
        <end position="27"/>
    </location>
</feature>
<dbReference type="EMBL" id="JAHXZJ010000001">
    <property type="protein sequence ID" value="KAH0568085.1"/>
    <property type="molecule type" value="Genomic_DNA"/>
</dbReference>
<gene>
    <name evidence="9" type="ORF">KQX54_018166</name>
</gene>
<evidence type="ECO:0000256" key="6">
    <source>
        <dbReference type="ARBA" id="ARBA00022989"/>
    </source>
</evidence>
<proteinExistence type="predicted"/>
<dbReference type="Proteomes" id="UP000826195">
    <property type="component" value="Unassembled WGS sequence"/>
</dbReference>
<keyword evidence="5" id="KW-0256">Endoplasmic reticulum</keyword>
<feature type="transmembrane region" description="Helical" evidence="8">
    <location>
        <begin position="193"/>
        <end position="217"/>
    </location>
</feature>
<evidence type="ECO:0008006" key="11">
    <source>
        <dbReference type="Google" id="ProtNLM"/>
    </source>
</evidence>
<dbReference type="InterPro" id="IPR009580">
    <property type="entry name" value="GPI_biosynthesis_protein_Pig-F"/>
</dbReference>
<feature type="transmembrane region" description="Helical" evidence="8">
    <location>
        <begin position="124"/>
        <end position="142"/>
    </location>
</feature>
<evidence type="ECO:0000256" key="4">
    <source>
        <dbReference type="ARBA" id="ARBA00022692"/>
    </source>
</evidence>
<keyword evidence="7 8" id="KW-0472">Membrane</keyword>
<reference evidence="9 10" key="1">
    <citation type="journal article" date="2021" name="J. Hered.">
        <title>A chromosome-level genome assembly of the parasitoid wasp, Cotesia glomerata (Hymenoptera: Braconidae).</title>
        <authorList>
            <person name="Pinto B.J."/>
            <person name="Weis J.J."/>
            <person name="Gamble T."/>
            <person name="Ode P.J."/>
            <person name="Paul R."/>
            <person name="Zaspel J.M."/>
        </authorList>
    </citation>
    <scope>NUCLEOTIDE SEQUENCE [LARGE SCALE GENOMIC DNA]</scope>
    <source>
        <strain evidence="9">CgM1</strain>
    </source>
</reference>
<dbReference type="GO" id="GO:0005789">
    <property type="term" value="C:endoplasmic reticulum membrane"/>
    <property type="evidence" value="ECO:0007669"/>
    <property type="project" value="UniProtKB-SubCell"/>
</dbReference>
<protein>
    <recommendedName>
        <fullName evidence="11">Phosphatidylinositol-glycan biosynthesis class F protein</fullName>
    </recommendedName>
</protein>
<feature type="transmembrane region" description="Helical" evidence="8">
    <location>
        <begin position="39"/>
        <end position="60"/>
    </location>
</feature>
<organism evidence="9 10">
    <name type="scientific">Cotesia glomerata</name>
    <name type="common">Lepidopteran parasitic wasp</name>
    <name type="synonym">Apanteles glomeratus</name>
    <dbReference type="NCBI Taxonomy" id="32391"/>
    <lineage>
        <taxon>Eukaryota</taxon>
        <taxon>Metazoa</taxon>
        <taxon>Ecdysozoa</taxon>
        <taxon>Arthropoda</taxon>
        <taxon>Hexapoda</taxon>
        <taxon>Insecta</taxon>
        <taxon>Pterygota</taxon>
        <taxon>Neoptera</taxon>
        <taxon>Endopterygota</taxon>
        <taxon>Hymenoptera</taxon>
        <taxon>Apocrita</taxon>
        <taxon>Ichneumonoidea</taxon>
        <taxon>Braconidae</taxon>
        <taxon>Microgastrinae</taxon>
        <taxon>Cotesia</taxon>
    </lineage>
</organism>
<evidence type="ECO:0000256" key="5">
    <source>
        <dbReference type="ARBA" id="ARBA00022824"/>
    </source>
</evidence>
<comment type="pathway">
    <text evidence="2">Glycolipid biosynthesis; glycosylphosphatidylinositol-anchor biosynthesis.</text>
</comment>
<comment type="caution">
    <text evidence="9">The sequence shown here is derived from an EMBL/GenBank/DDBJ whole genome shotgun (WGS) entry which is preliminary data.</text>
</comment>
<keyword evidence="4 8" id="KW-0812">Transmembrane</keyword>
<evidence type="ECO:0000313" key="9">
    <source>
        <dbReference type="EMBL" id="KAH0568085.1"/>
    </source>
</evidence>
<dbReference type="AlphaFoldDB" id="A0AAV7J585"/>
<feature type="transmembrane region" description="Helical" evidence="8">
    <location>
        <begin position="92"/>
        <end position="112"/>
    </location>
</feature>
<keyword evidence="10" id="KW-1185">Reference proteome</keyword>
<dbReference type="Pfam" id="PF06699">
    <property type="entry name" value="PIG-F"/>
    <property type="match status" value="1"/>
</dbReference>